<dbReference type="Proteomes" id="UP000186469">
    <property type="component" value="Unassembled WGS sequence"/>
</dbReference>
<dbReference type="RefSeq" id="WP_245790987.1">
    <property type="nucleotide sequence ID" value="NZ_FRDI01000004.1"/>
</dbReference>
<keyword evidence="1" id="KW-1133">Transmembrane helix</keyword>
<proteinExistence type="predicted"/>
<feature type="transmembrane region" description="Helical" evidence="1">
    <location>
        <begin position="20"/>
        <end position="47"/>
    </location>
</feature>
<evidence type="ECO:0000256" key="1">
    <source>
        <dbReference type="SAM" id="Phobius"/>
    </source>
</evidence>
<dbReference type="STRING" id="1121455.SAMN02745728_00994"/>
<name>A0A1M7SLF1_9BACT</name>
<accession>A0A1M7SLF1</accession>
<dbReference type="AlphaFoldDB" id="A0A1M7SLF1"/>
<reference evidence="2 3" key="1">
    <citation type="submission" date="2016-12" db="EMBL/GenBank/DDBJ databases">
        <authorList>
            <person name="Song W.-J."/>
            <person name="Kurnit D.M."/>
        </authorList>
    </citation>
    <scope>NUCLEOTIDE SEQUENCE [LARGE SCALE GENOMIC DNA]</scope>
    <source>
        <strain evidence="2 3">DSM 11393</strain>
    </source>
</reference>
<evidence type="ECO:0000313" key="3">
    <source>
        <dbReference type="Proteomes" id="UP000186469"/>
    </source>
</evidence>
<evidence type="ECO:0000313" key="2">
    <source>
        <dbReference type="EMBL" id="SHN59311.1"/>
    </source>
</evidence>
<keyword evidence="3" id="KW-1185">Reference proteome</keyword>
<evidence type="ECO:0008006" key="4">
    <source>
        <dbReference type="Google" id="ProtNLM"/>
    </source>
</evidence>
<sequence length="109" mass="12361">MNLTKMVTTNGDVKNGGIFNLNMCVVVLILSVAFSLVLGLSLVWFNIERMDMAYDLKKLQGEVDKRISLTAKLEIERDRLTAPNILFSKAGEFKMYPAKLNQIRHISQQ</sequence>
<protein>
    <recommendedName>
        <fullName evidence="4">Cell division protein FtsL</fullName>
    </recommendedName>
</protein>
<organism evidence="2 3">
    <name type="scientific">Desulfovibrio litoralis DSM 11393</name>
    <dbReference type="NCBI Taxonomy" id="1121455"/>
    <lineage>
        <taxon>Bacteria</taxon>
        <taxon>Pseudomonadati</taxon>
        <taxon>Thermodesulfobacteriota</taxon>
        <taxon>Desulfovibrionia</taxon>
        <taxon>Desulfovibrionales</taxon>
        <taxon>Desulfovibrionaceae</taxon>
        <taxon>Desulfovibrio</taxon>
    </lineage>
</organism>
<gene>
    <name evidence="2" type="ORF">SAMN02745728_00994</name>
</gene>
<keyword evidence="1" id="KW-0472">Membrane</keyword>
<dbReference type="EMBL" id="FRDI01000004">
    <property type="protein sequence ID" value="SHN59311.1"/>
    <property type="molecule type" value="Genomic_DNA"/>
</dbReference>
<keyword evidence="1" id="KW-0812">Transmembrane</keyword>